<reference evidence="2" key="2">
    <citation type="submission" date="2021-04" db="EMBL/GenBank/DDBJ databases">
        <authorList>
            <person name="Gilroy R."/>
        </authorList>
    </citation>
    <scope>NUCLEOTIDE SEQUENCE</scope>
    <source>
        <strain evidence="2">ChiHjej9B8-13557</strain>
    </source>
</reference>
<dbReference type="AlphaFoldDB" id="A0A9D2MET1"/>
<dbReference type="SMART" id="SM01040">
    <property type="entry name" value="Bro-N"/>
    <property type="match status" value="1"/>
</dbReference>
<comment type="caution">
    <text evidence="2">The sequence shown here is derived from an EMBL/GenBank/DDBJ whole genome shotgun (WGS) entry which is preliminary data.</text>
</comment>
<dbReference type="EMBL" id="DWXX01000094">
    <property type="protein sequence ID" value="HJB59092.1"/>
    <property type="molecule type" value="Genomic_DNA"/>
</dbReference>
<dbReference type="Proteomes" id="UP000824211">
    <property type="component" value="Unassembled WGS sequence"/>
</dbReference>
<protein>
    <submittedName>
        <fullName evidence="2">Phage antirepressor KilAC domain-containing protein</fullName>
    </submittedName>
</protein>
<proteinExistence type="predicted"/>
<name>A0A9D2MET1_9FIRM</name>
<organism evidence="2 3">
    <name type="scientific">Candidatus Faecalibacterium faecipullorum</name>
    <dbReference type="NCBI Taxonomy" id="2838578"/>
    <lineage>
        <taxon>Bacteria</taxon>
        <taxon>Bacillati</taxon>
        <taxon>Bacillota</taxon>
        <taxon>Clostridia</taxon>
        <taxon>Eubacteriales</taxon>
        <taxon>Oscillospiraceae</taxon>
        <taxon>Faecalibacterium</taxon>
    </lineage>
</organism>
<dbReference type="InterPro" id="IPR003497">
    <property type="entry name" value="BRO_N_domain"/>
</dbReference>
<reference evidence="2" key="1">
    <citation type="journal article" date="2021" name="PeerJ">
        <title>Extensive microbial diversity within the chicken gut microbiome revealed by metagenomics and culture.</title>
        <authorList>
            <person name="Gilroy R."/>
            <person name="Ravi A."/>
            <person name="Getino M."/>
            <person name="Pursley I."/>
            <person name="Horton D.L."/>
            <person name="Alikhan N.F."/>
            <person name="Baker D."/>
            <person name="Gharbi K."/>
            <person name="Hall N."/>
            <person name="Watson M."/>
            <person name="Adriaenssens E.M."/>
            <person name="Foster-Nyarko E."/>
            <person name="Jarju S."/>
            <person name="Secka A."/>
            <person name="Antonio M."/>
            <person name="Oren A."/>
            <person name="Chaudhuri R.R."/>
            <person name="La Ragione R."/>
            <person name="Hildebrand F."/>
            <person name="Pallen M.J."/>
        </authorList>
    </citation>
    <scope>NUCLEOTIDE SEQUENCE</scope>
    <source>
        <strain evidence="2">ChiHjej9B8-13557</strain>
    </source>
</reference>
<evidence type="ECO:0000313" key="3">
    <source>
        <dbReference type="Proteomes" id="UP000824211"/>
    </source>
</evidence>
<dbReference type="Pfam" id="PF02498">
    <property type="entry name" value="Bro-N"/>
    <property type="match status" value="1"/>
</dbReference>
<feature type="domain" description="Bro-N" evidence="1">
    <location>
        <begin position="1"/>
        <end position="82"/>
    </location>
</feature>
<feature type="non-terminal residue" evidence="2">
    <location>
        <position position="112"/>
    </location>
</feature>
<dbReference type="PROSITE" id="PS51750">
    <property type="entry name" value="BRO_N"/>
    <property type="match status" value="1"/>
</dbReference>
<dbReference type="GO" id="GO:0003677">
    <property type="term" value="F:DNA binding"/>
    <property type="evidence" value="ECO:0007669"/>
    <property type="project" value="InterPro"/>
</dbReference>
<gene>
    <name evidence="2" type="ORF">H9771_05485</name>
</gene>
<evidence type="ECO:0000259" key="1">
    <source>
        <dbReference type="PROSITE" id="PS51750"/>
    </source>
</evidence>
<sequence length="112" mass="12591">MAAALGYANTKDALAKHVDPEDKRQDDGVAICDPMGREQHPTIINESGLYSLVLSSKLPTAKKFRHWVTGAKRLFARLREEGYLIRRRGADYNMPTQKAMELGLFEVKETSV</sequence>
<evidence type="ECO:0000313" key="2">
    <source>
        <dbReference type="EMBL" id="HJB59092.1"/>
    </source>
</evidence>
<accession>A0A9D2MET1</accession>